<sequence length="105" mass="12480">MDLKEIEKLLKKKVIMYKKSYDESEVSIGRYPKYIIVYMADIDYTLPDYPHTGLFYWIVSWNDWKKSSTPKRNQAYTPAEAIKIIKQAMQELGISKNTIQETLFF</sequence>
<reference evidence="1 2" key="1">
    <citation type="submission" date="2014-08" db="EMBL/GenBank/DDBJ databases">
        <title>Clostridium innocuum, an unnegligible vancomycin-resistant pathogen causing extra-intestinal infections.</title>
        <authorList>
            <person name="Feng Y."/>
            <person name="Chiu C.-H."/>
        </authorList>
    </citation>
    <scope>NUCLEOTIDE SEQUENCE [LARGE SCALE GENOMIC DNA]</scope>
    <source>
        <strain evidence="1 2">AN88</strain>
    </source>
</reference>
<dbReference type="AlphaFoldDB" id="A0A099I7Z3"/>
<dbReference type="EMBL" id="JQIF01000023">
    <property type="protein sequence ID" value="KGJ54099.1"/>
    <property type="molecule type" value="Genomic_DNA"/>
</dbReference>
<proteinExistence type="predicted"/>
<gene>
    <name evidence="1" type="ORF">CIAN88_06030</name>
</gene>
<accession>A0A099I7Z3</accession>
<evidence type="ECO:0000313" key="1">
    <source>
        <dbReference type="EMBL" id="KGJ54099.1"/>
    </source>
</evidence>
<evidence type="ECO:0000313" key="2">
    <source>
        <dbReference type="Proteomes" id="UP000030008"/>
    </source>
</evidence>
<dbReference type="Proteomes" id="UP000030008">
    <property type="component" value="Unassembled WGS sequence"/>
</dbReference>
<organism evidence="1 2">
    <name type="scientific">Clostridium innocuum</name>
    <dbReference type="NCBI Taxonomy" id="1522"/>
    <lineage>
        <taxon>Bacteria</taxon>
        <taxon>Bacillati</taxon>
        <taxon>Bacillota</taxon>
        <taxon>Clostridia</taxon>
        <taxon>Eubacteriales</taxon>
        <taxon>Clostridiaceae</taxon>
        <taxon>Clostridium</taxon>
    </lineage>
</organism>
<dbReference type="RefSeq" id="WP_044904633.1">
    <property type="nucleotide sequence ID" value="NZ_JAKNTM010000001.1"/>
</dbReference>
<protein>
    <submittedName>
        <fullName evidence="1">Uncharacterized protein</fullName>
    </submittedName>
</protein>
<name>A0A099I7Z3_CLOIN</name>
<comment type="caution">
    <text evidence="1">The sequence shown here is derived from an EMBL/GenBank/DDBJ whole genome shotgun (WGS) entry which is preliminary data.</text>
</comment>